<accession>A0A5B7FL27</accession>
<reference evidence="2 3" key="1">
    <citation type="submission" date="2019-05" db="EMBL/GenBank/DDBJ databases">
        <title>Another draft genome of Portunus trituberculatus and its Hox gene families provides insights of decapod evolution.</title>
        <authorList>
            <person name="Jeong J.-H."/>
            <person name="Song I."/>
            <person name="Kim S."/>
            <person name="Choi T."/>
            <person name="Kim D."/>
            <person name="Ryu S."/>
            <person name="Kim W."/>
        </authorList>
    </citation>
    <scope>NUCLEOTIDE SEQUENCE [LARGE SCALE GENOMIC DNA]</scope>
    <source>
        <tissue evidence="2">Muscle</tissue>
    </source>
</reference>
<dbReference type="Proteomes" id="UP000324222">
    <property type="component" value="Unassembled WGS sequence"/>
</dbReference>
<feature type="region of interest" description="Disordered" evidence="1">
    <location>
        <begin position="66"/>
        <end position="117"/>
    </location>
</feature>
<protein>
    <submittedName>
        <fullName evidence="2">Uncharacterized protein</fullName>
    </submittedName>
</protein>
<name>A0A5B7FL27_PORTR</name>
<organism evidence="2 3">
    <name type="scientific">Portunus trituberculatus</name>
    <name type="common">Swimming crab</name>
    <name type="synonym">Neptunus trituberculatus</name>
    <dbReference type="NCBI Taxonomy" id="210409"/>
    <lineage>
        <taxon>Eukaryota</taxon>
        <taxon>Metazoa</taxon>
        <taxon>Ecdysozoa</taxon>
        <taxon>Arthropoda</taxon>
        <taxon>Crustacea</taxon>
        <taxon>Multicrustacea</taxon>
        <taxon>Malacostraca</taxon>
        <taxon>Eumalacostraca</taxon>
        <taxon>Eucarida</taxon>
        <taxon>Decapoda</taxon>
        <taxon>Pleocyemata</taxon>
        <taxon>Brachyura</taxon>
        <taxon>Eubrachyura</taxon>
        <taxon>Portunoidea</taxon>
        <taxon>Portunidae</taxon>
        <taxon>Portuninae</taxon>
        <taxon>Portunus</taxon>
    </lineage>
</organism>
<evidence type="ECO:0000256" key="1">
    <source>
        <dbReference type="SAM" id="MobiDB-lite"/>
    </source>
</evidence>
<proteinExistence type="predicted"/>
<feature type="compositionally biased region" description="Basic and acidic residues" evidence="1">
    <location>
        <begin position="84"/>
        <end position="104"/>
    </location>
</feature>
<evidence type="ECO:0000313" key="2">
    <source>
        <dbReference type="EMBL" id="MPC46125.1"/>
    </source>
</evidence>
<keyword evidence="3" id="KW-1185">Reference proteome</keyword>
<dbReference type="AlphaFoldDB" id="A0A5B7FL27"/>
<evidence type="ECO:0000313" key="3">
    <source>
        <dbReference type="Proteomes" id="UP000324222"/>
    </source>
</evidence>
<sequence length="117" mass="12920">MLWKCHAGVRGVWHSAGVSFPGTFSPLLKKKYRVFLTPFLDVTCAKQNVEMISRVAVHVSTLPMNPANVQKGVRPDVSSLGFGRGERGEGVKREGRGGRHEAPGRQRQRSQLSPPEK</sequence>
<dbReference type="EMBL" id="VSRR010007056">
    <property type="protein sequence ID" value="MPC46125.1"/>
    <property type="molecule type" value="Genomic_DNA"/>
</dbReference>
<gene>
    <name evidence="2" type="ORF">E2C01_039834</name>
</gene>
<comment type="caution">
    <text evidence="2">The sequence shown here is derived from an EMBL/GenBank/DDBJ whole genome shotgun (WGS) entry which is preliminary data.</text>
</comment>